<feature type="transmembrane region" description="Helical" evidence="11">
    <location>
        <begin position="426"/>
        <end position="444"/>
    </location>
</feature>
<dbReference type="SUPFAM" id="SSF50156">
    <property type="entry name" value="PDZ domain-like"/>
    <property type="match status" value="2"/>
</dbReference>
<dbReference type="CDD" id="cd06163">
    <property type="entry name" value="S2P-M50_PDZ_RseP-like"/>
    <property type="match status" value="2"/>
</dbReference>
<feature type="transmembrane region" description="Helical" evidence="11">
    <location>
        <begin position="376"/>
        <end position="396"/>
    </location>
</feature>
<comment type="caution">
    <text evidence="13">The sequence shown here is derived from an EMBL/GenBank/DDBJ whole genome shotgun (WGS) entry which is preliminary data.</text>
</comment>
<dbReference type="Pfam" id="PF17820">
    <property type="entry name" value="PDZ_6"/>
    <property type="match status" value="1"/>
</dbReference>
<evidence type="ECO:0000256" key="9">
    <source>
        <dbReference type="ARBA" id="ARBA00023049"/>
    </source>
</evidence>
<evidence type="ECO:0000256" key="4">
    <source>
        <dbReference type="ARBA" id="ARBA00022670"/>
    </source>
</evidence>
<comment type="cofactor">
    <cofactor evidence="1 11">
        <name>Zn(2+)</name>
        <dbReference type="ChEBI" id="CHEBI:29105"/>
    </cofactor>
</comment>
<dbReference type="GO" id="GO:0006508">
    <property type="term" value="P:proteolysis"/>
    <property type="evidence" value="ECO:0007669"/>
    <property type="project" value="UniProtKB-KW"/>
</dbReference>
<evidence type="ECO:0000256" key="1">
    <source>
        <dbReference type="ARBA" id="ARBA00001947"/>
    </source>
</evidence>
<keyword evidence="10 11" id="KW-0472">Membrane</keyword>
<dbReference type="PANTHER" id="PTHR42837:SF2">
    <property type="entry name" value="MEMBRANE METALLOPROTEASE ARASP2, CHLOROPLASTIC-RELATED"/>
    <property type="match status" value="1"/>
</dbReference>
<dbReference type="InterPro" id="IPR001478">
    <property type="entry name" value="PDZ"/>
</dbReference>
<dbReference type="InterPro" id="IPR036034">
    <property type="entry name" value="PDZ_sf"/>
</dbReference>
<evidence type="ECO:0000313" key="14">
    <source>
        <dbReference type="Proteomes" id="UP000651977"/>
    </source>
</evidence>
<dbReference type="InterPro" id="IPR008915">
    <property type="entry name" value="Peptidase_M50"/>
</dbReference>
<proteinExistence type="inferred from homology"/>
<gene>
    <name evidence="13" type="primary">rseP</name>
    <name evidence="13" type="ORF">GCM10007414_13580</name>
</gene>
<evidence type="ECO:0000256" key="2">
    <source>
        <dbReference type="ARBA" id="ARBA00004141"/>
    </source>
</evidence>
<dbReference type="Pfam" id="PF02163">
    <property type="entry name" value="Peptidase_M50"/>
    <property type="match status" value="1"/>
</dbReference>
<name>A0ABQ1HZD4_9ALTE</name>
<dbReference type="PROSITE" id="PS50106">
    <property type="entry name" value="PDZ"/>
    <property type="match status" value="1"/>
</dbReference>
<feature type="transmembrane region" description="Helical" evidence="11">
    <location>
        <begin position="6"/>
        <end position="29"/>
    </location>
</feature>
<evidence type="ECO:0000256" key="10">
    <source>
        <dbReference type="ARBA" id="ARBA00023136"/>
    </source>
</evidence>
<evidence type="ECO:0000256" key="8">
    <source>
        <dbReference type="ARBA" id="ARBA00022989"/>
    </source>
</evidence>
<keyword evidence="11" id="KW-0479">Metal-binding</keyword>
<evidence type="ECO:0000259" key="12">
    <source>
        <dbReference type="PROSITE" id="PS50106"/>
    </source>
</evidence>
<dbReference type="EMBL" id="BMDY01000006">
    <property type="protein sequence ID" value="GGB01646.1"/>
    <property type="molecule type" value="Genomic_DNA"/>
</dbReference>
<dbReference type="EC" id="3.4.24.-" evidence="11"/>
<dbReference type="PANTHER" id="PTHR42837">
    <property type="entry name" value="REGULATOR OF SIGMA-E PROTEASE RSEP"/>
    <property type="match status" value="1"/>
</dbReference>
<dbReference type="RefSeq" id="WP_055734912.1">
    <property type="nucleotide sequence ID" value="NZ_BMDY01000006.1"/>
</dbReference>
<dbReference type="NCBIfam" id="NF008046">
    <property type="entry name" value="PRK10779.1"/>
    <property type="match status" value="1"/>
</dbReference>
<dbReference type="GO" id="GO:0008233">
    <property type="term" value="F:peptidase activity"/>
    <property type="evidence" value="ECO:0007669"/>
    <property type="project" value="UniProtKB-KW"/>
</dbReference>
<evidence type="ECO:0000313" key="13">
    <source>
        <dbReference type="EMBL" id="GGB01646.1"/>
    </source>
</evidence>
<feature type="transmembrane region" description="Helical" evidence="11">
    <location>
        <begin position="99"/>
        <end position="120"/>
    </location>
</feature>
<sequence>MNDLIWNTSFFIIALGILVTVHEFGHFWVARRCGVKVERFSIGFGKALWRRTAADGTEYVVALIPLGGYVKMLDERVAPVPAELRSQAFNNKSLAQRSAVVAAGPLANFILAIFAFWLMFIIGVPSVKPVLGGVVEGSIAEQAGLRAGQEIVRIDEQRTLDWEAVNLALVSHLGNQALDVQVKDLKTQQLSNKLLDIRNWQLDSEQQNPILSLGLQAYSPDILTTVAQVVDGKPAERAGVQVGDQLIALDGNELASWQDFVSYVQARPEQVIQLSLLRQGQSLQLDLRPETREYQGKSTGYVGLAPEVEPYPAEYQVNLHYGLFDAVGKSLERTWHLSKLTVSMIGKLVTGVVSLDNLSGPISIAKGAGATADYGLVYFLGFVALVSINLGIINLFPLPVLDGGHLVFFAIEGITGKPVSERVQEIGFRIGAVLVMALMSLAIFNDFMRL</sequence>
<evidence type="ECO:0000256" key="11">
    <source>
        <dbReference type="RuleBase" id="RU362031"/>
    </source>
</evidence>
<keyword evidence="5 11" id="KW-0812">Transmembrane</keyword>
<keyword evidence="7 11" id="KW-0862">Zinc</keyword>
<dbReference type="Proteomes" id="UP000651977">
    <property type="component" value="Unassembled WGS sequence"/>
</dbReference>
<evidence type="ECO:0000256" key="5">
    <source>
        <dbReference type="ARBA" id="ARBA00022692"/>
    </source>
</evidence>
<evidence type="ECO:0000256" key="7">
    <source>
        <dbReference type="ARBA" id="ARBA00022833"/>
    </source>
</evidence>
<organism evidence="13 14">
    <name type="scientific">Agarivorans gilvus</name>
    <dbReference type="NCBI Taxonomy" id="680279"/>
    <lineage>
        <taxon>Bacteria</taxon>
        <taxon>Pseudomonadati</taxon>
        <taxon>Pseudomonadota</taxon>
        <taxon>Gammaproteobacteria</taxon>
        <taxon>Alteromonadales</taxon>
        <taxon>Alteromonadaceae</taxon>
        <taxon>Agarivorans</taxon>
    </lineage>
</organism>
<keyword evidence="6 11" id="KW-0378">Hydrolase</keyword>
<feature type="domain" description="PDZ" evidence="12">
    <location>
        <begin position="199"/>
        <end position="254"/>
    </location>
</feature>
<comment type="subcellular location">
    <subcellularLocation>
        <location evidence="2">Membrane</location>
        <topology evidence="2">Multi-pass membrane protein</topology>
    </subcellularLocation>
</comment>
<evidence type="ECO:0000256" key="6">
    <source>
        <dbReference type="ARBA" id="ARBA00022801"/>
    </source>
</evidence>
<dbReference type="InterPro" id="IPR041489">
    <property type="entry name" value="PDZ_6"/>
</dbReference>
<keyword evidence="9 11" id="KW-0482">Metalloprotease</keyword>
<evidence type="ECO:0000256" key="3">
    <source>
        <dbReference type="ARBA" id="ARBA00007931"/>
    </source>
</evidence>
<keyword evidence="8 11" id="KW-1133">Transmembrane helix</keyword>
<dbReference type="NCBIfam" id="TIGR00054">
    <property type="entry name" value="RIP metalloprotease RseP"/>
    <property type="match status" value="1"/>
</dbReference>
<keyword evidence="4 13" id="KW-0645">Protease</keyword>
<keyword evidence="14" id="KW-1185">Reference proteome</keyword>
<dbReference type="Gene3D" id="2.30.42.10">
    <property type="match status" value="2"/>
</dbReference>
<accession>A0ABQ1HZD4</accession>
<dbReference type="InterPro" id="IPR004387">
    <property type="entry name" value="Pept_M50_Zn"/>
</dbReference>
<comment type="similarity">
    <text evidence="3 11">Belongs to the peptidase M50B family.</text>
</comment>
<dbReference type="SMART" id="SM00228">
    <property type="entry name" value="PDZ"/>
    <property type="match status" value="2"/>
</dbReference>
<protein>
    <recommendedName>
        <fullName evidence="11">Zinc metalloprotease</fullName>
        <ecNumber evidence="11">3.4.24.-</ecNumber>
    </recommendedName>
</protein>
<reference evidence="14" key="1">
    <citation type="journal article" date="2019" name="Int. J. Syst. Evol. Microbiol.">
        <title>The Global Catalogue of Microorganisms (GCM) 10K type strain sequencing project: providing services to taxonomists for standard genome sequencing and annotation.</title>
        <authorList>
            <consortium name="The Broad Institute Genomics Platform"/>
            <consortium name="The Broad Institute Genome Sequencing Center for Infectious Disease"/>
            <person name="Wu L."/>
            <person name="Ma J."/>
        </authorList>
    </citation>
    <scope>NUCLEOTIDE SEQUENCE [LARGE SCALE GENOMIC DNA]</scope>
    <source>
        <strain evidence="14">CGMCC 1.10131</strain>
    </source>
</reference>